<evidence type="ECO:0000313" key="2">
    <source>
        <dbReference type="EMBL" id="KAK4434699.1"/>
    </source>
</evidence>
<sequence length="119" mass="11807">MASNIQNLLFFLPPLGVPQLFASRRANCLQAFASVTETAPPSARKRTSSLGIASSGNAFAAKIAVLVEAGDADDGGGGDPGGPPDEGSPGGGDDEGPPEGGPPATANTPFVNKKSLVMS</sequence>
<comment type="caution">
    <text evidence="2">The sequence shown here is derived from an EMBL/GenBank/DDBJ whole genome shotgun (WGS) entry which is preliminary data.</text>
</comment>
<proteinExistence type="predicted"/>
<dbReference type="AlphaFoldDB" id="A0AAE1YQH3"/>
<dbReference type="EMBL" id="JACGWO010000002">
    <property type="protein sequence ID" value="KAK4434699.1"/>
    <property type="molecule type" value="Genomic_DNA"/>
</dbReference>
<evidence type="ECO:0000256" key="1">
    <source>
        <dbReference type="SAM" id="MobiDB-lite"/>
    </source>
</evidence>
<reference evidence="2" key="2">
    <citation type="journal article" date="2024" name="Plant">
        <title>Genomic evolution and insights into agronomic trait innovations of Sesamum species.</title>
        <authorList>
            <person name="Miao H."/>
            <person name="Wang L."/>
            <person name="Qu L."/>
            <person name="Liu H."/>
            <person name="Sun Y."/>
            <person name="Le M."/>
            <person name="Wang Q."/>
            <person name="Wei S."/>
            <person name="Zheng Y."/>
            <person name="Lin W."/>
            <person name="Duan Y."/>
            <person name="Cao H."/>
            <person name="Xiong S."/>
            <person name="Wang X."/>
            <person name="Wei L."/>
            <person name="Li C."/>
            <person name="Ma Q."/>
            <person name="Ju M."/>
            <person name="Zhao R."/>
            <person name="Li G."/>
            <person name="Mu C."/>
            <person name="Tian Q."/>
            <person name="Mei H."/>
            <person name="Zhang T."/>
            <person name="Gao T."/>
            <person name="Zhang H."/>
        </authorList>
    </citation>
    <scope>NUCLEOTIDE SEQUENCE</scope>
    <source>
        <strain evidence="2">3651</strain>
    </source>
</reference>
<protein>
    <submittedName>
        <fullName evidence="2">Uncharacterized protein</fullName>
    </submittedName>
</protein>
<name>A0AAE1YQH3_9LAMI</name>
<keyword evidence="3" id="KW-1185">Reference proteome</keyword>
<accession>A0AAE1YQH3</accession>
<organism evidence="2 3">
    <name type="scientific">Sesamum alatum</name>
    <dbReference type="NCBI Taxonomy" id="300844"/>
    <lineage>
        <taxon>Eukaryota</taxon>
        <taxon>Viridiplantae</taxon>
        <taxon>Streptophyta</taxon>
        <taxon>Embryophyta</taxon>
        <taxon>Tracheophyta</taxon>
        <taxon>Spermatophyta</taxon>
        <taxon>Magnoliopsida</taxon>
        <taxon>eudicotyledons</taxon>
        <taxon>Gunneridae</taxon>
        <taxon>Pentapetalae</taxon>
        <taxon>asterids</taxon>
        <taxon>lamiids</taxon>
        <taxon>Lamiales</taxon>
        <taxon>Pedaliaceae</taxon>
        <taxon>Sesamum</taxon>
    </lineage>
</organism>
<feature type="region of interest" description="Disordered" evidence="1">
    <location>
        <begin position="70"/>
        <end position="119"/>
    </location>
</feature>
<dbReference type="Proteomes" id="UP001293254">
    <property type="component" value="Unassembled WGS sequence"/>
</dbReference>
<reference evidence="2" key="1">
    <citation type="submission" date="2020-06" db="EMBL/GenBank/DDBJ databases">
        <authorList>
            <person name="Li T."/>
            <person name="Hu X."/>
            <person name="Zhang T."/>
            <person name="Song X."/>
            <person name="Zhang H."/>
            <person name="Dai N."/>
            <person name="Sheng W."/>
            <person name="Hou X."/>
            <person name="Wei L."/>
        </authorList>
    </citation>
    <scope>NUCLEOTIDE SEQUENCE</scope>
    <source>
        <strain evidence="2">3651</strain>
        <tissue evidence="2">Leaf</tissue>
    </source>
</reference>
<evidence type="ECO:0000313" key="3">
    <source>
        <dbReference type="Proteomes" id="UP001293254"/>
    </source>
</evidence>
<gene>
    <name evidence="2" type="ORF">Salat_0632700</name>
</gene>